<dbReference type="AlphaFoldDB" id="A0AAV3XRT6"/>
<protein>
    <submittedName>
        <fullName evidence="1">Transposase, IS605 OrfB family protein</fullName>
    </submittedName>
</protein>
<keyword evidence="2" id="KW-1185">Reference proteome</keyword>
<dbReference type="EMBL" id="BLAY01000398">
    <property type="protein sequence ID" value="GET44533.1"/>
    <property type="molecule type" value="Genomic_DNA"/>
</dbReference>
<gene>
    <name evidence="1" type="ORF">MiSe_93630</name>
</gene>
<accession>A0AAV3XRT6</accession>
<evidence type="ECO:0000313" key="1">
    <source>
        <dbReference type="EMBL" id="GET44533.1"/>
    </source>
</evidence>
<proteinExistence type="predicted"/>
<dbReference type="Proteomes" id="UP001050975">
    <property type="component" value="Unassembled WGS sequence"/>
</dbReference>
<reference evidence="1" key="1">
    <citation type="submission" date="2019-10" db="EMBL/GenBank/DDBJ databases">
        <title>Draft genome sequece of Microseira wollei NIES-4236.</title>
        <authorList>
            <person name="Yamaguchi H."/>
            <person name="Suzuki S."/>
            <person name="Kawachi M."/>
        </authorList>
    </citation>
    <scope>NUCLEOTIDE SEQUENCE</scope>
    <source>
        <strain evidence="1">NIES-4236</strain>
    </source>
</reference>
<comment type="caution">
    <text evidence="1">The sequence shown here is derived from an EMBL/GenBank/DDBJ whole genome shotgun (WGS) entry which is preliminary data.</text>
</comment>
<organism evidence="1 2">
    <name type="scientific">Microseira wollei NIES-4236</name>
    <dbReference type="NCBI Taxonomy" id="2530354"/>
    <lineage>
        <taxon>Bacteria</taxon>
        <taxon>Bacillati</taxon>
        <taxon>Cyanobacteriota</taxon>
        <taxon>Cyanophyceae</taxon>
        <taxon>Oscillatoriophycideae</taxon>
        <taxon>Aerosakkonematales</taxon>
        <taxon>Aerosakkonemataceae</taxon>
        <taxon>Microseira</taxon>
    </lineage>
</organism>
<evidence type="ECO:0000313" key="2">
    <source>
        <dbReference type="Proteomes" id="UP001050975"/>
    </source>
</evidence>
<dbReference type="RefSeq" id="WP_226594673.1">
    <property type="nucleotide sequence ID" value="NZ_BLAY01000398.1"/>
</dbReference>
<sequence length="135" mass="15527">MKIDSTVLQQNVRRLDNAYKNFFEGRGFPKLKNPSNFTDFTYAVGVKIKGNKVYLPQLGWMRFYNSRPVPDGLEIKSVTVRQRQEGWYISVRIEDKTVPDYAAKPLGEVKSILGGDLRITKLVHLADGYQFENPK</sequence>
<name>A0AAV3XRT6_9CYAN</name>